<evidence type="ECO:0000256" key="1">
    <source>
        <dbReference type="SAM" id="MobiDB-lite"/>
    </source>
</evidence>
<proteinExistence type="predicted"/>
<dbReference type="OrthoDB" id="2505591at2759"/>
<dbReference type="AlphaFoldDB" id="A0A5B0MIV2"/>
<organism evidence="3 4">
    <name type="scientific">Puccinia graminis f. sp. tritici</name>
    <dbReference type="NCBI Taxonomy" id="56615"/>
    <lineage>
        <taxon>Eukaryota</taxon>
        <taxon>Fungi</taxon>
        <taxon>Dikarya</taxon>
        <taxon>Basidiomycota</taxon>
        <taxon>Pucciniomycotina</taxon>
        <taxon>Pucciniomycetes</taxon>
        <taxon>Pucciniales</taxon>
        <taxon>Pucciniaceae</taxon>
        <taxon>Puccinia</taxon>
    </lineage>
</organism>
<gene>
    <name evidence="3" type="primary">LZTR1_9</name>
    <name evidence="3" type="ORF">PGT21_011314</name>
</gene>
<feature type="region of interest" description="Disordered" evidence="1">
    <location>
        <begin position="301"/>
        <end position="379"/>
    </location>
</feature>
<evidence type="ECO:0000313" key="3">
    <source>
        <dbReference type="EMBL" id="KAA1076552.1"/>
    </source>
</evidence>
<reference evidence="3 4" key="1">
    <citation type="submission" date="2019-05" db="EMBL/GenBank/DDBJ databases">
        <title>Emergence of the Ug99 lineage of the wheat stem rust pathogen through somatic hybridization.</title>
        <authorList>
            <person name="Li F."/>
            <person name="Upadhyaya N.M."/>
            <person name="Sperschneider J."/>
            <person name="Matny O."/>
            <person name="Nguyen-Phuc H."/>
            <person name="Mago R."/>
            <person name="Raley C."/>
            <person name="Miller M.E."/>
            <person name="Silverstein K.A.T."/>
            <person name="Henningsen E."/>
            <person name="Hirsch C.D."/>
            <person name="Visser B."/>
            <person name="Pretorius Z.A."/>
            <person name="Steffenson B.J."/>
            <person name="Schwessinger B."/>
            <person name="Dodds P.N."/>
            <person name="Figueroa M."/>
        </authorList>
    </citation>
    <scope>NUCLEOTIDE SEQUENCE [LARGE SCALE GENOMIC DNA]</scope>
    <source>
        <strain evidence="3">21-0</strain>
    </source>
</reference>
<feature type="compositionally biased region" description="Acidic residues" evidence="1">
    <location>
        <begin position="362"/>
        <end position="375"/>
    </location>
</feature>
<dbReference type="InterPro" id="IPR046798">
    <property type="entry name" value="2OG-FeII_Oxy_6"/>
</dbReference>
<feature type="region of interest" description="Disordered" evidence="1">
    <location>
        <begin position="94"/>
        <end position="124"/>
    </location>
</feature>
<evidence type="ECO:0000259" key="2">
    <source>
        <dbReference type="Pfam" id="PF20515"/>
    </source>
</evidence>
<dbReference type="Pfam" id="PF20515">
    <property type="entry name" value="2OG-FeII_Oxy_6"/>
    <property type="match status" value="1"/>
</dbReference>
<protein>
    <submittedName>
        <fullName evidence="3">Leucine-zipper-like transcriptional regulator 1</fullName>
    </submittedName>
</protein>
<feature type="compositionally biased region" description="Polar residues" evidence="1">
    <location>
        <begin position="94"/>
        <end position="120"/>
    </location>
</feature>
<feature type="compositionally biased region" description="Basic residues" evidence="1">
    <location>
        <begin position="334"/>
        <end position="348"/>
    </location>
</feature>
<accession>A0A5B0MIV2</accession>
<feature type="compositionally biased region" description="Polar residues" evidence="1">
    <location>
        <begin position="314"/>
        <end position="332"/>
    </location>
</feature>
<feature type="domain" description="Tet-like 2OG-Fe(II) oxygenase" evidence="2">
    <location>
        <begin position="446"/>
        <end position="623"/>
    </location>
</feature>
<dbReference type="EMBL" id="VSWC01000145">
    <property type="protein sequence ID" value="KAA1076552.1"/>
    <property type="molecule type" value="Genomic_DNA"/>
</dbReference>
<comment type="caution">
    <text evidence="3">The sequence shown here is derived from an EMBL/GenBank/DDBJ whole genome shotgun (WGS) entry which is preliminary data.</text>
</comment>
<feature type="compositionally biased region" description="Low complexity" evidence="1">
    <location>
        <begin position="185"/>
        <end position="197"/>
    </location>
</feature>
<sequence>MSHRSQGIGNYMESNRLRAIGRQALPSQNAHFKRATNDLDEHHRWNQGHSFDSSPSTRGLTHLAPTPFTLVPPPNQIMRTPRHTVCSHQQSIEGPSAAKSAQQVNDNRSSIQSPISNNQTHLRDIEKPSFAHPIRQGLNDEFKHHNTSFLPLPPVLHNRTLPHCSIQQFHPVLQVAVGSSYFSGHSHQPHLPSQHSLPPTPLPPTPYSNCQPISRLTVNINPFAAPNHVEHQRGPSTGLPSQSTLSFFDSSTSSFGENHMVPHHRSKTYLGPSRYTPYPLPNRPLSGVGATLYPPPTLVPCTNTGSVNPHGVSPNKSSSHPTYAQGNHQAQANPRKRTRPGRASKRWARFREKAESSFVLSDNDDQSTESPDLDETITTAGPAEKPFYYFIPPSRQHDPNPSEILTSQETLLSHYSGLSHGTCIIAPQNMPAFCKFKTTPFSSMSSEELQGWEKLVCFFLQQTEYVAPVKNNGPSMGGLMWACGWRKSSKKKEGFGRYFSVERLAAMIRRFQFNAKDEASAFEEANKWIATHLEQLAPRAFKEYREALINGQLPSMAHMEYPSPYTMFDFASFFTFTMYNFYNEPHKDTDVNNWTLVCWIPIFNPQNCKDNDPILADEGFDMIDVSL</sequence>
<keyword evidence="4" id="KW-1185">Reference proteome</keyword>
<name>A0A5B0MIV2_PUCGR</name>
<evidence type="ECO:0000313" key="4">
    <source>
        <dbReference type="Proteomes" id="UP000324748"/>
    </source>
</evidence>
<feature type="region of interest" description="Disordered" evidence="1">
    <location>
        <begin position="183"/>
        <end position="204"/>
    </location>
</feature>
<dbReference type="Proteomes" id="UP000324748">
    <property type="component" value="Unassembled WGS sequence"/>
</dbReference>